<keyword evidence="5" id="KW-0964">Secreted</keyword>
<dbReference type="AlphaFoldDB" id="A0A5M9K7R4"/>
<accession>A0A5M9K7R4</accession>
<dbReference type="GO" id="GO:0098552">
    <property type="term" value="C:side of membrane"/>
    <property type="evidence" value="ECO:0007669"/>
    <property type="project" value="UniProtKB-KW"/>
</dbReference>
<feature type="chain" id="PRO_5024307595" description="CFEM domain-containing protein" evidence="18">
    <location>
        <begin position="21"/>
        <end position="216"/>
    </location>
</feature>
<feature type="binding site" description="axial binding residue" evidence="15">
    <location>
        <position position="48"/>
    </location>
    <ligand>
        <name>heme</name>
        <dbReference type="ChEBI" id="CHEBI:30413"/>
    </ligand>
    <ligandPart>
        <name>Fe</name>
        <dbReference type="ChEBI" id="CHEBI:18248"/>
    </ligandPart>
</feature>
<protein>
    <recommendedName>
        <fullName evidence="19">CFEM domain-containing protein</fullName>
    </recommendedName>
</protein>
<dbReference type="InterPro" id="IPR008427">
    <property type="entry name" value="Extracellular_membr_CFEM_dom"/>
</dbReference>
<name>A0A5M9K7R4_MONFR</name>
<evidence type="ECO:0000256" key="13">
    <source>
        <dbReference type="ARBA" id="ARBA00023180"/>
    </source>
</evidence>
<feature type="transmembrane region" description="Helical" evidence="17">
    <location>
        <begin position="185"/>
        <end position="201"/>
    </location>
</feature>
<keyword evidence="4" id="KW-1003">Cell membrane</keyword>
<dbReference type="PANTHER" id="PTHR37928:SF2">
    <property type="entry name" value="GPI ANCHORED CFEM DOMAIN PROTEIN (AFU_ORTHOLOGUE AFUA_6G10580)"/>
    <property type="match status" value="1"/>
</dbReference>
<evidence type="ECO:0000256" key="8">
    <source>
        <dbReference type="ARBA" id="ARBA00022723"/>
    </source>
</evidence>
<evidence type="ECO:0000313" key="20">
    <source>
        <dbReference type="EMBL" id="KAA8576519.1"/>
    </source>
</evidence>
<evidence type="ECO:0000256" key="11">
    <source>
        <dbReference type="ARBA" id="ARBA00023136"/>
    </source>
</evidence>
<proteinExistence type="inferred from homology"/>
<dbReference type="EMBL" id="VICG01000001">
    <property type="protein sequence ID" value="KAA8576519.1"/>
    <property type="molecule type" value="Genomic_DNA"/>
</dbReference>
<dbReference type="GO" id="GO:0046872">
    <property type="term" value="F:metal ion binding"/>
    <property type="evidence" value="ECO:0007669"/>
    <property type="project" value="UniProtKB-UniRule"/>
</dbReference>
<dbReference type="GO" id="GO:0005576">
    <property type="term" value="C:extracellular region"/>
    <property type="evidence" value="ECO:0007669"/>
    <property type="project" value="UniProtKB-SubCell"/>
</dbReference>
<comment type="caution">
    <text evidence="15">Lacks conserved residue(s) required for the propagation of feature annotation.</text>
</comment>
<keyword evidence="14" id="KW-0449">Lipoprotein</keyword>
<feature type="transmembrane region" description="Helical" evidence="17">
    <location>
        <begin position="156"/>
        <end position="178"/>
    </location>
</feature>
<evidence type="ECO:0000256" key="3">
    <source>
        <dbReference type="ARBA" id="ARBA00010031"/>
    </source>
</evidence>
<evidence type="ECO:0000256" key="2">
    <source>
        <dbReference type="ARBA" id="ARBA00004613"/>
    </source>
</evidence>
<comment type="subcellular location">
    <subcellularLocation>
        <location evidence="1">Cell membrane</location>
        <topology evidence="1">Lipid-anchor</topology>
        <topology evidence="1">GPI-anchor</topology>
    </subcellularLocation>
    <subcellularLocation>
        <location evidence="2">Secreted</location>
    </subcellularLocation>
</comment>
<feature type="domain" description="CFEM" evidence="19">
    <location>
        <begin position="1"/>
        <end position="113"/>
    </location>
</feature>
<evidence type="ECO:0000256" key="5">
    <source>
        <dbReference type="ARBA" id="ARBA00022525"/>
    </source>
</evidence>
<feature type="disulfide bond" evidence="15">
    <location>
        <begin position="44"/>
        <end position="51"/>
    </location>
</feature>
<evidence type="ECO:0000256" key="15">
    <source>
        <dbReference type="PROSITE-ProRule" id="PRU01356"/>
    </source>
</evidence>
<keyword evidence="13" id="KW-0325">Glycoprotein</keyword>
<keyword evidence="9 18" id="KW-0732">Signal</keyword>
<feature type="region of interest" description="Disordered" evidence="16">
    <location>
        <begin position="106"/>
        <end position="151"/>
    </location>
</feature>
<keyword evidence="10 15" id="KW-0408">Iron</keyword>
<keyword evidence="17" id="KW-1133">Transmembrane helix</keyword>
<evidence type="ECO:0000256" key="10">
    <source>
        <dbReference type="ARBA" id="ARBA00023004"/>
    </source>
</evidence>
<evidence type="ECO:0000256" key="17">
    <source>
        <dbReference type="SAM" id="Phobius"/>
    </source>
</evidence>
<feature type="compositionally biased region" description="Low complexity" evidence="16">
    <location>
        <begin position="106"/>
        <end position="132"/>
    </location>
</feature>
<keyword evidence="8 15" id="KW-0479">Metal-binding</keyword>
<evidence type="ECO:0000259" key="19">
    <source>
        <dbReference type="PROSITE" id="PS52012"/>
    </source>
</evidence>
<organism evidence="20 21">
    <name type="scientific">Monilinia fructicola</name>
    <name type="common">Brown rot fungus</name>
    <name type="synonym">Ciboria fructicola</name>
    <dbReference type="NCBI Taxonomy" id="38448"/>
    <lineage>
        <taxon>Eukaryota</taxon>
        <taxon>Fungi</taxon>
        <taxon>Dikarya</taxon>
        <taxon>Ascomycota</taxon>
        <taxon>Pezizomycotina</taxon>
        <taxon>Leotiomycetes</taxon>
        <taxon>Helotiales</taxon>
        <taxon>Sclerotiniaceae</taxon>
        <taxon>Monilinia</taxon>
    </lineage>
</organism>
<dbReference type="SMART" id="SM00747">
    <property type="entry name" value="CFEM"/>
    <property type="match status" value="1"/>
</dbReference>
<feature type="signal peptide" evidence="18">
    <location>
        <begin position="1"/>
        <end position="20"/>
    </location>
</feature>
<feature type="disulfide bond" evidence="15">
    <location>
        <begin position="53"/>
        <end position="86"/>
    </location>
</feature>
<evidence type="ECO:0000256" key="7">
    <source>
        <dbReference type="ARBA" id="ARBA00022622"/>
    </source>
</evidence>
<feature type="compositionally biased region" description="Polar residues" evidence="16">
    <location>
        <begin position="133"/>
        <end position="151"/>
    </location>
</feature>
<evidence type="ECO:0000256" key="6">
    <source>
        <dbReference type="ARBA" id="ARBA00022617"/>
    </source>
</evidence>
<keyword evidence="11 17" id="KW-0472">Membrane</keyword>
<gene>
    <name evidence="20" type="ORF">EYC84_006628</name>
</gene>
<dbReference type="Pfam" id="PF05730">
    <property type="entry name" value="CFEM"/>
    <property type="match status" value="1"/>
</dbReference>
<reference evidence="20 21" key="1">
    <citation type="submission" date="2019-06" db="EMBL/GenBank/DDBJ databases">
        <title>Genome Sequence of the Brown Rot Fungal Pathogen Monilinia fructicola.</title>
        <authorList>
            <person name="De Miccolis Angelini R.M."/>
            <person name="Landi L."/>
            <person name="Abate D."/>
            <person name="Pollastro S."/>
            <person name="Romanazzi G."/>
            <person name="Faretra F."/>
        </authorList>
    </citation>
    <scope>NUCLEOTIDE SEQUENCE [LARGE SCALE GENOMIC DNA]</scope>
    <source>
        <strain evidence="20 21">Mfrc123</strain>
    </source>
</reference>
<evidence type="ECO:0000256" key="9">
    <source>
        <dbReference type="ARBA" id="ARBA00022729"/>
    </source>
</evidence>
<evidence type="ECO:0000256" key="12">
    <source>
        <dbReference type="ARBA" id="ARBA00023157"/>
    </source>
</evidence>
<comment type="caution">
    <text evidence="20">The sequence shown here is derived from an EMBL/GenBank/DDBJ whole genome shotgun (WGS) entry which is preliminary data.</text>
</comment>
<keyword evidence="12 15" id="KW-1015">Disulfide bond</keyword>
<keyword evidence="21" id="KW-1185">Reference proteome</keyword>
<dbReference type="InterPro" id="IPR051735">
    <property type="entry name" value="CFEM_domain"/>
</dbReference>
<dbReference type="GO" id="GO:0005886">
    <property type="term" value="C:plasma membrane"/>
    <property type="evidence" value="ECO:0007669"/>
    <property type="project" value="UniProtKB-SubCell"/>
</dbReference>
<dbReference type="PANTHER" id="PTHR37928">
    <property type="entry name" value="CFEM DOMAIN PROTEIN (AFU_ORTHOLOGUE AFUA_6G14090)"/>
    <property type="match status" value="1"/>
</dbReference>
<dbReference type="VEuPathDB" id="FungiDB:MFRU_009g03490"/>
<comment type="similarity">
    <text evidence="3">Belongs to the RBT5 family.</text>
</comment>
<evidence type="ECO:0000256" key="4">
    <source>
        <dbReference type="ARBA" id="ARBA00022475"/>
    </source>
</evidence>
<keyword evidence="7" id="KW-0336">GPI-anchor</keyword>
<keyword evidence="6 15" id="KW-0349">Heme</keyword>
<evidence type="ECO:0000256" key="16">
    <source>
        <dbReference type="SAM" id="MobiDB-lite"/>
    </source>
</evidence>
<evidence type="ECO:0000256" key="14">
    <source>
        <dbReference type="ARBA" id="ARBA00023288"/>
    </source>
</evidence>
<keyword evidence="17" id="KW-0812">Transmembrane</keyword>
<evidence type="ECO:0000313" key="21">
    <source>
        <dbReference type="Proteomes" id="UP000322873"/>
    </source>
</evidence>
<dbReference type="Proteomes" id="UP000322873">
    <property type="component" value="Unassembled WGS sequence"/>
</dbReference>
<evidence type="ECO:0000256" key="1">
    <source>
        <dbReference type="ARBA" id="ARBA00004609"/>
    </source>
</evidence>
<evidence type="ECO:0000256" key="18">
    <source>
        <dbReference type="SAM" id="SignalP"/>
    </source>
</evidence>
<dbReference type="PROSITE" id="PS52012">
    <property type="entry name" value="CFEM"/>
    <property type="match status" value="1"/>
</dbReference>
<sequence length="216" mass="21722">MKTNFIAFTITSVLAGLTSAQNGLPTCAQSCVTQYTSGSQIAGCANLDIACICSNDSFLSGIACCLAAACEAADEQIAVAYAQNLCKTSGVTDLPSVVSCAATASPTASSSAAPTGTSGTNTTVGTSTATGPNASSSGNASVTTGKSSPTATSNSVLQYEIGLGAGLLAGVGAMIALLFDTRGPIYVVEHISMFIIITWYLKSKRIVSWKTTGPFQ</sequence>